<name>A0A2N0VFW0_9BACT</name>
<organism evidence="2 3">
    <name type="scientific">Rhodohalobacter barkolensis</name>
    <dbReference type="NCBI Taxonomy" id="2053187"/>
    <lineage>
        <taxon>Bacteria</taxon>
        <taxon>Pseudomonadati</taxon>
        <taxon>Balneolota</taxon>
        <taxon>Balneolia</taxon>
        <taxon>Balneolales</taxon>
        <taxon>Balneolaceae</taxon>
        <taxon>Rhodohalobacter</taxon>
    </lineage>
</organism>
<dbReference type="OrthoDB" id="1524454at2"/>
<evidence type="ECO:0000313" key="3">
    <source>
        <dbReference type="Proteomes" id="UP000233398"/>
    </source>
</evidence>
<comment type="caution">
    <text evidence="2">The sequence shown here is derived from an EMBL/GenBank/DDBJ whole genome shotgun (WGS) entry which is preliminary data.</text>
</comment>
<dbReference type="Gene3D" id="1.20.120.450">
    <property type="entry name" value="dinb family like domain"/>
    <property type="match status" value="1"/>
</dbReference>
<keyword evidence="3" id="KW-1185">Reference proteome</keyword>
<evidence type="ECO:0000313" key="2">
    <source>
        <dbReference type="EMBL" id="PKD43077.1"/>
    </source>
</evidence>
<reference evidence="2 3" key="1">
    <citation type="submission" date="2017-11" db="EMBL/GenBank/DDBJ databases">
        <title>Rhodohalobacter 15182 sp. nov., isolated from a salt lake.</title>
        <authorList>
            <person name="Han S."/>
        </authorList>
    </citation>
    <scope>NUCLEOTIDE SEQUENCE [LARGE SCALE GENOMIC DNA]</scope>
    <source>
        <strain evidence="2 3">15182</strain>
    </source>
</reference>
<sequence>MGKSYSYTDIISEYSDALQRIEDLTQAPEDLFLLKPAPNVWSANEIFRHLRRFNNLYLRNIDQIIRDSNRPTSDHSSFEPKLISKVLIRFMEPPYKLKIPTLAPMYPKISSDMGMQEATSDLRETNQMAIDFLEDLRSNQADLNKIKGFHPIFKILPMSLTELFLVMSAHQRRHFWQAEQTLYRLSGTHY</sequence>
<dbReference type="EMBL" id="PISP01000003">
    <property type="protein sequence ID" value="PKD43077.1"/>
    <property type="molecule type" value="Genomic_DNA"/>
</dbReference>
<dbReference type="RefSeq" id="WP_101073551.1">
    <property type="nucleotide sequence ID" value="NZ_PISP01000003.1"/>
</dbReference>
<dbReference type="InterPro" id="IPR034660">
    <property type="entry name" value="DinB/YfiT-like"/>
</dbReference>
<gene>
    <name evidence="2" type="ORF">CWD77_10610</name>
</gene>
<proteinExistence type="predicted"/>
<dbReference type="Proteomes" id="UP000233398">
    <property type="component" value="Unassembled WGS sequence"/>
</dbReference>
<dbReference type="Pfam" id="PF12867">
    <property type="entry name" value="DinB_2"/>
    <property type="match status" value="1"/>
</dbReference>
<dbReference type="SUPFAM" id="SSF109854">
    <property type="entry name" value="DinB/YfiT-like putative metalloenzymes"/>
    <property type="match status" value="1"/>
</dbReference>
<protein>
    <recommendedName>
        <fullName evidence="1">DinB-like domain-containing protein</fullName>
    </recommendedName>
</protein>
<accession>A0A2N0VFW0</accession>
<dbReference type="InterPro" id="IPR024775">
    <property type="entry name" value="DinB-like"/>
</dbReference>
<dbReference type="AlphaFoldDB" id="A0A2N0VFW0"/>
<feature type="domain" description="DinB-like" evidence="1">
    <location>
        <begin position="17"/>
        <end position="178"/>
    </location>
</feature>
<evidence type="ECO:0000259" key="1">
    <source>
        <dbReference type="Pfam" id="PF12867"/>
    </source>
</evidence>